<dbReference type="SMART" id="SM00382">
    <property type="entry name" value="AAA"/>
    <property type="match status" value="1"/>
</dbReference>
<keyword evidence="2" id="KW-1185">Reference proteome</keyword>
<dbReference type="EMBL" id="CACRXK020004857">
    <property type="protein sequence ID" value="CAB4004288.1"/>
    <property type="molecule type" value="Genomic_DNA"/>
</dbReference>
<evidence type="ECO:0000313" key="1">
    <source>
        <dbReference type="EMBL" id="CAB4004288.1"/>
    </source>
</evidence>
<dbReference type="InterPro" id="IPR041682">
    <property type="entry name" value="AAA_14"/>
</dbReference>
<dbReference type="CDD" id="cd00009">
    <property type="entry name" value="AAA"/>
    <property type="match status" value="1"/>
</dbReference>
<organism evidence="1 2">
    <name type="scientific">Paramuricea clavata</name>
    <name type="common">Red gorgonian</name>
    <name type="synonym">Violescent sea-whip</name>
    <dbReference type="NCBI Taxonomy" id="317549"/>
    <lineage>
        <taxon>Eukaryota</taxon>
        <taxon>Metazoa</taxon>
        <taxon>Cnidaria</taxon>
        <taxon>Anthozoa</taxon>
        <taxon>Octocorallia</taxon>
        <taxon>Malacalcyonacea</taxon>
        <taxon>Plexauridae</taxon>
        <taxon>Paramuricea</taxon>
    </lineage>
</organism>
<reference evidence="1" key="1">
    <citation type="submission" date="2020-04" db="EMBL/GenBank/DDBJ databases">
        <authorList>
            <person name="Alioto T."/>
            <person name="Alioto T."/>
            <person name="Gomez Garrido J."/>
        </authorList>
    </citation>
    <scope>NUCLEOTIDE SEQUENCE</scope>
    <source>
        <strain evidence="1">A484AB</strain>
    </source>
</reference>
<dbReference type="InterPro" id="IPR027417">
    <property type="entry name" value="P-loop_NTPase"/>
</dbReference>
<sequence>MLKVLNTALTFHRSICLVGSKGVGKTTLLKALETNVELPSIYFDLNNVNDWSTFNENVKKLEEGTGDRVVLFLDNIQHAVRNEGARRIISTYVKQPAHNRKIQVFAASSRAGLFRLRADSDLHLNPDDFFLYYVTPEENVAIEVMKKVLPDYEKNEVAYMRWVTSAGFVVGEVFELELFLQVEAAHSSRETLDQLLKEFVKYREGSLRTILKEDEQLFPIDSKHIFTKCLAVCVVGGGVPMSDLSELYQLAPSDLPWTLLKVKNRTLTAVSPQAKAAMQTFMRTNQDLAKQLLYLIDAGRHRSSGSMRGALFEEFFFQALPGMIIVLKRHGCIDEIVNLKIVSPAVYEVKGSNLGDFLPETNYCYYTPNMRDVDIILNVDDKILLIQCSISREIEVKKGFWRTAENRKLTAVLAGPSHVKKHLEDSNSQLANEYKQNKFAFVLGNDVLGDDFVNLLTYVQGNDR</sequence>
<dbReference type="Pfam" id="PF13173">
    <property type="entry name" value="AAA_14"/>
    <property type="match status" value="1"/>
</dbReference>
<dbReference type="SUPFAM" id="SSF52540">
    <property type="entry name" value="P-loop containing nucleoside triphosphate hydrolases"/>
    <property type="match status" value="1"/>
</dbReference>
<dbReference type="Gene3D" id="3.40.50.300">
    <property type="entry name" value="P-loop containing nucleotide triphosphate hydrolases"/>
    <property type="match status" value="1"/>
</dbReference>
<name>A0A7D9IEL2_PARCT</name>
<dbReference type="Proteomes" id="UP001152795">
    <property type="component" value="Unassembled WGS sequence"/>
</dbReference>
<comment type="caution">
    <text evidence="1">The sequence shown here is derived from an EMBL/GenBank/DDBJ whole genome shotgun (WGS) entry which is preliminary data.</text>
</comment>
<proteinExistence type="predicted"/>
<dbReference type="AlphaFoldDB" id="A0A7D9IEL2"/>
<accession>A0A7D9IEL2</accession>
<protein>
    <submittedName>
        <fullName evidence="1">Uncharacterized protein</fullName>
    </submittedName>
</protein>
<dbReference type="InterPro" id="IPR003593">
    <property type="entry name" value="AAA+_ATPase"/>
</dbReference>
<evidence type="ECO:0000313" key="2">
    <source>
        <dbReference type="Proteomes" id="UP001152795"/>
    </source>
</evidence>
<gene>
    <name evidence="1" type="ORF">PACLA_8A033767</name>
</gene>